<gene>
    <name evidence="1" type="ORF">BV25DRAFT_1843610</name>
</gene>
<name>A0ACB8SF22_9AGAM</name>
<dbReference type="EMBL" id="MU277407">
    <property type="protein sequence ID" value="KAI0054506.1"/>
    <property type="molecule type" value="Genomic_DNA"/>
</dbReference>
<reference evidence="1" key="1">
    <citation type="submission" date="2021-03" db="EMBL/GenBank/DDBJ databases">
        <authorList>
            <consortium name="DOE Joint Genome Institute"/>
            <person name="Ahrendt S."/>
            <person name="Looney B.P."/>
            <person name="Miyauchi S."/>
            <person name="Morin E."/>
            <person name="Drula E."/>
            <person name="Courty P.E."/>
            <person name="Chicoki N."/>
            <person name="Fauchery L."/>
            <person name="Kohler A."/>
            <person name="Kuo A."/>
            <person name="Labutti K."/>
            <person name="Pangilinan J."/>
            <person name="Lipzen A."/>
            <person name="Riley R."/>
            <person name="Andreopoulos W."/>
            <person name="He G."/>
            <person name="Johnson J."/>
            <person name="Barry K.W."/>
            <person name="Grigoriev I.V."/>
            <person name="Nagy L."/>
            <person name="Hibbett D."/>
            <person name="Henrissat B."/>
            <person name="Matheny P.B."/>
            <person name="Labbe J."/>
            <person name="Martin F."/>
        </authorList>
    </citation>
    <scope>NUCLEOTIDE SEQUENCE</scope>
    <source>
        <strain evidence="1">HHB10654</strain>
    </source>
</reference>
<organism evidence="1 2">
    <name type="scientific">Artomyces pyxidatus</name>
    <dbReference type="NCBI Taxonomy" id="48021"/>
    <lineage>
        <taxon>Eukaryota</taxon>
        <taxon>Fungi</taxon>
        <taxon>Dikarya</taxon>
        <taxon>Basidiomycota</taxon>
        <taxon>Agaricomycotina</taxon>
        <taxon>Agaricomycetes</taxon>
        <taxon>Russulales</taxon>
        <taxon>Auriscalpiaceae</taxon>
        <taxon>Artomyces</taxon>
    </lineage>
</organism>
<sequence>MASEGLQHIGLRIHYMGEYVGAADTGYRLDIDNVLNYVRTDLMDLGFPLPKLANMNEASSYPGAIEMFWFGCSERFTSILRNKVIDACPDLLAQKSVYHLPLAYKAIPLLLHPYTSTYPIGSRPFTLGRPMQVVQPVMPRRLVYRQPAQPAQFVLPVQYPHPQARQPPLMGQAGLNAQAVVLQRQASATTNNAARSEGGQSGSGRQAPPSAHSAQSSPQTIVQQNFPIAPASKAPSQLIASAASSIRVAVTHQPSNVSTSASSPVAPD</sequence>
<reference evidence="1" key="2">
    <citation type="journal article" date="2022" name="New Phytol.">
        <title>Evolutionary transition to the ectomycorrhizal habit in the genomes of a hyperdiverse lineage of mushroom-forming fungi.</title>
        <authorList>
            <person name="Looney B."/>
            <person name="Miyauchi S."/>
            <person name="Morin E."/>
            <person name="Drula E."/>
            <person name="Courty P.E."/>
            <person name="Kohler A."/>
            <person name="Kuo A."/>
            <person name="LaButti K."/>
            <person name="Pangilinan J."/>
            <person name="Lipzen A."/>
            <person name="Riley R."/>
            <person name="Andreopoulos W."/>
            <person name="He G."/>
            <person name="Johnson J."/>
            <person name="Nolan M."/>
            <person name="Tritt A."/>
            <person name="Barry K.W."/>
            <person name="Grigoriev I.V."/>
            <person name="Nagy L.G."/>
            <person name="Hibbett D."/>
            <person name="Henrissat B."/>
            <person name="Matheny P.B."/>
            <person name="Labbe J."/>
            <person name="Martin F.M."/>
        </authorList>
    </citation>
    <scope>NUCLEOTIDE SEQUENCE</scope>
    <source>
        <strain evidence="1">HHB10654</strain>
    </source>
</reference>
<evidence type="ECO:0000313" key="2">
    <source>
        <dbReference type="Proteomes" id="UP000814140"/>
    </source>
</evidence>
<keyword evidence="2" id="KW-1185">Reference proteome</keyword>
<dbReference type="Proteomes" id="UP000814140">
    <property type="component" value="Unassembled WGS sequence"/>
</dbReference>
<comment type="caution">
    <text evidence="1">The sequence shown here is derived from an EMBL/GenBank/DDBJ whole genome shotgun (WGS) entry which is preliminary data.</text>
</comment>
<accession>A0ACB8SF22</accession>
<proteinExistence type="predicted"/>
<protein>
    <submittedName>
        <fullName evidence="1">Uncharacterized protein</fullName>
    </submittedName>
</protein>
<evidence type="ECO:0000313" key="1">
    <source>
        <dbReference type="EMBL" id="KAI0054506.1"/>
    </source>
</evidence>